<feature type="compositionally biased region" description="Basic and acidic residues" evidence="1">
    <location>
        <begin position="536"/>
        <end position="552"/>
    </location>
</feature>
<sequence length="618" mass="69500">MGIKLFWPTFFNGEEGRIVNLFELASNHIQETGRPYRIAVDTPYWVFKNLAEDQVEAIRETSQRASNPIDKAILYRMMRFAIHGIQVVLVFDGDRKPEKRAKKGYNSEQQIRPLLKEAAEELGIPWWQAPAEAEAECARMQELGIVDAVFSEDSDTFMFKGTTLLRFHMEKEHKKSNTHALMYRMSEIKDKYSDMDWRSVVLFTAVVGGDYAMKGLPGCGPKVALDAARQGFGVSLVDAFNDKRLDKWRQSFSTFLEERGVNITISKDYPNVNTLKDCIEPRVSDEQTIRSGITWGAEVDQRALRILITCRFNFSVQEYIQWVVRMLLVRNLLSGQGDVDKLGLKLVKRVSWKESGNIAMSIVSYTLTAITYRNLLETWPEKVTIQASRKKPYHFEERVECGIPDSIIRLALPDLLEKQPMKARRSTNVSASAISPREVQELGLRRKPGRPRKDAANGSDQASPQEGAQVTAQKRKPGRPGKDGGPSIDAGNPTKKSKTDHKNSSETSIHQKYGANETSSISTTKTSASRIGVVHSHHEDNSSRVGQTERHTSQQNSGHFCEVSTDEDLPDLIDISLQASETRRKAMEEAEPVDICSDEYLDADLDDDTLANLLVGGV</sequence>
<dbReference type="AlphaFoldDB" id="A0A423X1L6"/>
<dbReference type="GO" id="GO:0006281">
    <property type="term" value="P:DNA repair"/>
    <property type="evidence" value="ECO:0007669"/>
    <property type="project" value="UniProtKB-ARBA"/>
</dbReference>
<dbReference type="InterPro" id="IPR006084">
    <property type="entry name" value="XPG/Rad2"/>
</dbReference>
<comment type="caution">
    <text evidence="3">The sequence shown here is derived from an EMBL/GenBank/DDBJ whole genome shotgun (WGS) entry which is preliminary data.</text>
</comment>
<dbReference type="PRINTS" id="PR00853">
    <property type="entry name" value="XPGRADSUPER"/>
</dbReference>
<dbReference type="PANTHER" id="PTHR11081:SF62">
    <property type="entry name" value="XPG-I DOMAIN-CONTAINING PROTEIN"/>
    <property type="match status" value="1"/>
</dbReference>
<dbReference type="GO" id="GO:0017108">
    <property type="term" value="F:5'-flap endonuclease activity"/>
    <property type="evidence" value="ECO:0007669"/>
    <property type="project" value="TreeGrafter"/>
</dbReference>
<feature type="region of interest" description="Disordered" evidence="1">
    <location>
        <begin position="423"/>
        <end position="564"/>
    </location>
</feature>
<dbReference type="STRING" id="356882.A0A423X1L6"/>
<evidence type="ECO:0000313" key="4">
    <source>
        <dbReference type="Proteomes" id="UP000283895"/>
    </source>
</evidence>
<dbReference type="Gene3D" id="3.40.50.1010">
    <property type="entry name" value="5'-nuclease"/>
    <property type="match status" value="1"/>
</dbReference>
<evidence type="ECO:0000256" key="1">
    <source>
        <dbReference type="SAM" id="MobiDB-lite"/>
    </source>
</evidence>
<evidence type="ECO:0000259" key="2">
    <source>
        <dbReference type="SMART" id="SM00484"/>
    </source>
</evidence>
<dbReference type="InterPro" id="IPR029060">
    <property type="entry name" value="PIN-like_dom_sf"/>
</dbReference>
<accession>A0A423X1L6</accession>
<dbReference type="Proteomes" id="UP000283895">
    <property type="component" value="Unassembled WGS sequence"/>
</dbReference>
<protein>
    <recommendedName>
        <fullName evidence="2">XPG-I domain-containing protein</fullName>
    </recommendedName>
</protein>
<keyword evidence="4" id="KW-1185">Reference proteome</keyword>
<dbReference type="SUPFAM" id="SSF47807">
    <property type="entry name" value="5' to 3' exonuclease, C-terminal subdomain"/>
    <property type="match status" value="1"/>
</dbReference>
<dbReference type="PANTHER" id="PTHR11081">
    <property type="entry name" value="FLAP ENDONUCLEASE FAMILY MEMBER"/>
    <property type="match status" value="1"/>
</dbReference>
<name>A0A423X1L6_9PEZI</name>
<evidence type="ECO:0000313" key="3">
    <source>
        <dbReference type="EMBL" id="ROW09662.1"/>
    </source>
</evidence>
<feature type="compositionally biased region" description="Low complexity" evidence="1">
    <location>
        <begin position="518"/>
        <end position="529"/>
    </location>
</feature>
<dbReference type="EMBL" id="LKEA01000004">
    <property type="protein sequence ID" value="ROW09662.1"/>
    <property type="molecule type" value="Genomic_DNA"/>
</dbReference>
<feature type="compositionally biased region" description="Polar residues" evidence="1">
    <location>
        <begin position="458"/>
        <end position="472"/>
    </location>
</feature>
<dbReference type="SUPFAM" id="SSF88723">
    <property type="entry name" value="PIN domain-like"/>
    <property type="match status" value="1"/>
</dbReference>
<reference evidence="3 4" key="1">
    <citation type="submission" date="2015-09" db="EMBL/GenBank/DDBJ databases">
        <title>Host preference determinants of Valsa canker pathogens revealed by comparative genomics.</title>
        <authorList>
            <person name="Yin Z."/>
            <person name="Huang L."/>
        </authorList>
    </citation>
    <scope>NUCLEOTIDE SEQUENCE [LARGE SCALE GENOMIC DNA]</scope>
    <source>
        <strain evidence="3 4">03-1</strain>
    </source>
</reference>
<proteinExistence type="predicted"/>
<dbReference type="Pfam" id="PF00867">
    <property type="entry name" value="XPG_I"/>
    <property type="match status" value="1"/>
</dbReference>
<gene>
    <name evidence="3" type="ORF">VMCG_02495</name>
</gene>
<dbReference type="SMART" id="SM00484">
    <property type="entry name" value="XPGI"/>
    <property type="match status" value="1"/>
</dbReference>
<organism evidence="3 4">
    <name type="scientific">Cytospora schulzeri</name>
    <dbReference type="NCBI Taxonomy" id="448051"/>
    <lineage>
        <taxon>Eukaryota</taxon>
        <taxon>Fungi</taxon>
        <taxon>Dikarya</taxon>
        <taxon>Ascomycota</taxon>
        <taxon>Pezizomycotina</taxon>
        <taxon>Sordariomycetes</taxon>
        <taxon>Sordariomycetidae</taxon>
        <taxon>Diaporthales</taxon>
        <taxon>Cytosporaceae</taxon>
        <taxon>Cytospora</taxon>
    </lineage>
</organism>
<feature type="domain" description="XPG-I" evidence="2">
    <location>
        <begin position="120"/>
        <end position="197"/>
    </location>
</feature>
<dbReference type="InterPro" id="IPR006086">
    <property type="entry name" value="XPG-I_dom"/>
</dbReference>
<dbReference type="OrthoDB" id="2959108at2759"/>
<dbReference type="InterPro" id="IPR036279">
    <property type="entry name" value="5-3_exonuclease_C_sf"/>
</dbReference>